<feature type="region of interest" description="Disordered" evidence="1">
    <location>
        <begin position="1"/>
        <end position="31"/>
    </location>
</feature>
<dbReference type="EMBL" id="JACIBT010000021">
    <property type="protein sequence ID" value="MBB3668473.1"/>
    <property type="molecule type" value="Genomic_DNA"/>
</dbReference>
<feature type="non-terminal residue" evidence="3">
    <location>
        <position position="79"/>
    </location>
</feature>
<dbReference type="RefSeq" id="WP_183358854.1">
    <property type="nucleotide sequence ID" value="NZ_JACIBT010000021.1"/>
</dbReference>
<dbReference type="Gene3D" id="3.40.190.10">
    <property type="entry name" value="Periplasmic binding protein-like II"/>
    <property type="match status" value="1"/>
</dbReference>
<gene>
    <name evidence="3" type="ORF">FHX47_002109</name>
</gene>
<dbReference type="AlphaFoldDB" id="A0A7W5TVI6"/>
<dbReference type="SUPFAM" id="SSF53850">
    <property type="entry name" value="Periplasmic binding protein-like II"/>
    <property type="match status" value="1"/>
</dbReference>
<dbReference type="Pfam" id="PF00497">
    <property type="entry name" value="SBP_bac_3"/>
    <property type="match status" value="1"/>
</dbReference>
<name>A0A7W5TVI6_9MICC</name>
<dbReference type="Proteomes" id="UP000547528">
    <property type="component" value="Unassembled WGS sequence"/>
</dbReference>
<reference evidence="3 4" key="1">
    <citation type="submission" date="2020-08" db="EMBL/GenBank/DDBJ databases">
        <title>Sequencing the genomes of 1000 actinobacteria strains.</title>
        <authorList>
            <person name="Klenk H.-P."/>
        </authorList>
    </citation>
    <scope>NUCLEOTIDE SEQUENCE [LARGE SCALE GENOMIC DNA]</scope>
    <source>
        <strain evidence="3 4">DSM 28238</strain>
    </source>
</reference>
<sequence length="79" mass="8079">MLALTACGDGADADGDGGEAESESEVETDVSVDAEVETISEGTLQICSDLPYPPFEYYDADGNVVGFDIDVGAAIAGAW</sequence>
<proteinExistence type="predicted"/>
<keyword evidence="4" id="KW-1185">Reference proteome</keyword>
<dbReference type="InterPro" id="IPR001638">
    <property type="entry name" value="Solute-binding_3/MltF_N"/>
</dbReference>
<organism evidence="3 4">
    <name type="scientific">Garicola koreensis</name>
    <dbReference type="NCBI Taxonomy" id="1262554"/>
    <lineage>
        <taxon>Bacteria</taxon>
        <taxon>Bacillati</taxon>
        <taxon>Actinomycetota</taxon>
        <taxon>Actinomycetes</taxon>
        <taxon>Micrococcales</taxon>
        <taxon>Micrococcaceae</taxon>
        <taxon>Garicola</taxon>
    </lineage>
</organism>
<accession>A0A7W5TVI6</accession>
<evidence type="ECO:0000256" key="1">
    <source>
        <dbReference type="SAM" id="MobiDB-lite"/>
    </source>
</evidence>
<protein>
    <submittedName>
        <fullName evidence="3">ABC-type amino acid transport substrate-binding protein</fullName>
    </submittedName>
</protein>
<evidence type="ECO:0000313" key="3">
    <source>
        <dbReference type="EMBL" id="MBB3668473.1"/>
    </source>
</evidence>
<evidence type="ECO:0000313" key="4">
    <source>
        <dbReference type="Proteomes" id="UP000547528"/>
    </source>
</evidence>
<evidence type="ECO:0000259" key="2">
    <source>
        <dbReference type="Pfam" id="PF00497"/>
    </source>
</evidence>
<comment type="caution">
    <text evidence="3">The sequence shown here is derived from an EMBL/GenBank/DDBJ whole genome shotgun (WGS) entry which is preliminary data.</text>
</comment>
<feature type="domain" description="Solute-binding protein family 3/N-terminal" evidence="2">
    <location>
        <begin position="44"/>
        <end position="76"/>
    </location>
</feature>
<feature type="compositionally biased region" description="Acidic residues" evidence="1">
    <location>
        <begin position="11"/>
        <end position="31"/>
    </location>
</feature>